<evidence type="ECO:0000313" key="1">
    <source>
        <dbReference type="EMBL" id="MCW1885225.1"/>
    </source>
</evidence>
<protein>
    <submittedName>
        <fullName evidence="1">Uncharacterized protein</fullName>
    </submittedName>
</protein>
<dbReference type="RefSeq" id="WP_264501182.1">
    <property type="nucleotide sequence ID" value="NZ_JAPDDS010000005.1"/>
</dbReference>
<comment type="caution">
    <text evidence="1">The sequence shown here is derived from an EMBL/GenBank/DDBJ whole genome shotgun (WGS) entry which is preliminary data.</text>
</comment>
<proteinExistence type="predicted"/>
<evidence type="ECO:0000313" key="2">
    <source>
        <dbReference type="Proteomes" id="UP001207930"/>
    </source>
</evidence>
<keyword evidence="2" id="KW-1185">Reference proteome</keyword>
<dbReference type="Proteomes" id="UP001207930">
    <property type="component" value="Unassembled WGS sequence"/>
</dbReference>
<name>A0ABT3FNS3_9BACT</name>
<accession>A0ABT3FNS3</accession>
<gene>
    <name evidence="1" type="ORF">OKA04_10840</name>
</gene>
<dbReference type="EMBL" id="JAPDDS010000005">
    <property type="protein sequence ID" value="MCW1885225.1"/>
    <property type="molecule type" value="Genomic_DNA"/>
</dbReference>
<sequence length="426" mass="46932">MKPIHFLPPAVALVASGIWLGMQQQSISTVEKETVLLRQHIEAAKQAAGGDRSLAEVRSGAGKAMEKDDDAIDWKNLADSIAKAERGGIPDMKAMMKIQRKLMSLSPAELTAALDEIATLEMSQNARAGLENSLINLLSQKEPELVLNRFLDRLNDTDGFGSWQLSNAFRQWTDKDGAAAAAWLDAQIAAGKFEAKSLDGKSQSRMQFEAAVISALIHSDVEAASKRLASVPEELRKDMLQHGMLASTKPGGEKNYAILVRENLPEKDQAQAFDQVAHSLVQRGGYEKVGEFLSDIDATPAERSRIVMQAASNKIQQLNHRPGIERKDVDEMRAWVAKQSPESVDTVTAESLGSVWGNDEKWESNAKIINDLHAEQPSDELLLSFLKNGQASNHREIAREMAAKISDEAKRAELMERFKEEPAQDK</sequence>
<organism evidence="1 2">
    <name type="scientific">Luteolibacter flavescens</name>
    <dbReference type="NCBI Taxonomy" id="1859460"/>
    <lineage>
        <taxon>Bacteria</taxon>
        <taxon>Pseudomonadati</taxon>
        <taxon>Verrucomicrobiota</taxon>
        <taxon>Verrucomicrobiia</taxon>
        <taxon>Verrucomicrobiales</taxon>
        <taxon>Verrucomicrobiaceae</taxon>
        <taxon>Luteolibacter</taxon>
    </lineage>
</organism>
<reference evidence="1 2" key="1">
    <citation type="submission" date="2022-10" db="EMBL/GenBank/DDBJ databases">
        <title>Luteolibacter flavescens strain MCCC 1K03193, whole genome shotgun sequencing project.</title>
        <authorList>
            <person name="Zhao G."/>
            <person name="Shen L."/>
        </authorList>
    </citation>
    <scope>NUCLEOTIDE SEQUENCE [LARGE SCALE GENOMIC DNA]</scope>
    <source>
        <strain evidence="1 2">MCCC 1K03193</strain>
    </source>
</reference>